<feature type="transmembrane region" description="Helical" evidence="1">
    <location>
        <begin position="28"/>
        <end position="52"/>
    </location>
</feature>
<evidence type="ECO:0000256" key="1">
    <source>
        <dbReference type="SAM" id="Phobius"/>
    </source>
</evidence>
<reference evidence="2" key="1">
    <citation type="journal article" date="2014" name="Front. Microbiol.">
        <title>High frequency of phylogenetically diverse reductive dehalogenase-homologous genes in deep subseafloor sedimentary metagenomes.</title>
        <authorList>
            <person name="Kawai M."/>
            <person name="Futagami T."/>
            <person name="Toyoda A."/>
            <person name="Takaki Y."/>
            <person name="Nishi S."/>
            <person name="Hori S."/>
            <person name="Arai W."/>
            <person name="Tsubouchi T."/>
            <person name="Morono Y."/>
            <person name="Uchiyama I."/>
            <person name="Ito T."/>
            <person name="Fujiyama A."/>
            <person name="Inagaki F."/>
            <person name="Takami H."/>
        </authorList>
    </citation>
    <scope>NUCLEOTIDE SEQUENCE</scope>
    <source>
        <strain evidence="2">Expedition CK06-06</strain>
    </source>
</reference>
<evidence type="ECO:0000313" key="2">
    <source>
        <dbReference type="EMBL" id="GAG19466.1"/>
    </source>
</evidence>
<feature type="non-terminal residue" evidence="2">
    <location>
        <position position="1"/>
    </location>
</feature>
<keyword evidence="1" id="KW-0472">Membrane</keyword>
<dbReference type="EMBL" id="BARS01038164">
    <property type="protein sequence ID" value="GAG19466.1"/>
    <property type="molecule type" value="Genomic_DNA"/>
</dbReference>
<comment type="caution">
    <text evidence="2">The sequence shown here is derived from an EMBL/GenBank/DDBJ whole genome shotgun (WGS) entry which is preliminary data.</text>
</comment>
<organism evidence="2">
    <name type="scientific">marine sediment metagenome</name>
    <dbReference type="NCBI Taxonomy" id="412755"/>
    <lineage>
        <taxon>unclassified sequences</taxon>
        <taxon>metagenomes</taxon>
        <taxon>ecological metagenomes</taxon>
    </lineage>
</organism>
<keyword evidence="1" id="KW-0812">Transmembrane</keyword>
<keyword evidence="1" id="KW-1133">Transmembrane helix</keyword>
<proteinExistence type="predicted"/>
<accession>X0X3B7</accession>
<name>X0X3B7_9ZZZZ</name>
<dbReference type="AlphaFoldDB" id="X0X3B7"/>
<gene>
    <name evidence="2" type="ORF">S01H1_58417</name>
</gene>
<protein>
    <submittedName>
        <fullName evidence="2">Uncharacterized protein</fullName>
    </submittedName>
</protein>
<sequence length="231" mass="26336">SVVVALICFFFLGYFVAAILSGVPAGPGAIALEAIFGGFFAACVSFIIIPFIQSAFMQVGRFGYAANFLSSKLEEGEKLVIIAGDLDWVEHEDYKKVLKAFSKRKGKNIHVLCFDPNNLSSIPRINPKDLRDRIKILYDNGLKKGSLNYHNRHYRGLLLHDVFAIRTEASDLPFYLSWWLDKRRKKYNLKRADYMTYHKERGLLDAIRKMVEDYCEIAPPKSGTKKKETSK</sequence>